<dbReference type="InterPro" id="IPR006015">
    <property type="entry name" value="Universal_stress_UspA"/>
</dbReference>
<dbReference type="Proteomes" id="UP000245461">
    <property type="component" value="Unassembled WGS sequence"/>
</dbReference>
<dbReference type="Gene3D" id="3.40.50.620">
    <property type="entry name" value="HUPs"/>
    <property type="match status" value="1"/>
</dbReference>
<comment type="caution">
    <text evidence="3">The sequence shown here is derived from an EMBL/GenBank/DDBJ whole genome shotgun (WGS) entry which is preliminary data.</text>
</comment>
<accession>A0A317DZU7</accession>
<proteinExistence type="inferred from homology"/>
<evidence type="ECO:0000313" key="4">
    <source>
        <dbReference type="Proteomes" id="UP000245461"/>
    </source>
</evidence>
<reference evidence="3 4" key="1">
    <citation type="submission" date="2018-05" db="EMBL/GenBank/DDBJ databases">
        <title>Zavarzinia sp. HR-AS.</title>
        <authorList>
            <person name="Lee Y."/>
            <person name="Jeon C.O."/>
        </authorList>
    </citation>
    <scope>NUCLEOTIDE SEQUENCE [LARGE SCALE GENOMIC DNA]</scope>
    <source>
        <strain evidence="3 4">HR-AS</strain>
    </source>
</reference>
<sequence>MYKHLLVPTDGSALSLAAVDSAFALAKEMGASVSVLAVAEPYPTIYYTEVLQVDTLRAEFEQRALDQAKAAVADARTKAEALGLACDAAVVVHAEPYKAIVDQADAKGCDLIVMASNGRRGISALLLGSVTTKVLTHSKIPVLVYR</sequence>
<protein>
    <submittedName>
        <fullName evidence="3">Universal stress protein</fullName>
    </submittedName>
</protein>
<dbReference type="OrthoDB" id="5564966at2"/>
<keyword evidence="4" id="KW-1185">Reference proteome</keyword>
<gene>
    <name evidence="3" type="ORF">DKG74_16545</name>
</gene>
<feature type="domain" description="UspA" evidence="2">
    <location>
        <begin position="1"/>
        <end position="146"/>
    </location>
</feature>
<evidence type="ECO:0000313" key="3">
    <source>
        <dbReference type="EMBL" id="PWR19406.1"/>
    </source>
</evidence>
<dbReference type="SUPFAM" id="SSF52402">
    <property type="entry name" value="Adenine nucleotide alpha hydrolases-like"/>
    <property type="match status" value="1"/>
</dbReference>
<dbReference type="RefSeq" id="WP_109907288.1">
    <property type="nucleotide sequence ID" value="NZ_QGLE01000011.1"/>
</dbReference>
<dbReference type="InterPro" id="IPR014729">
    <property type="entry name" value="Rossmann-like_a/b/a_fold"/>
</dbReference>
<evidence type="ECO:0000256" key="1">
    <source>
        <dbReference type="ARBA" id="ARBA00008791"/>
    </source>
</evidence>
<dbReference type="PANTHER" id="PTHR46268">
    <property type="entry name" value="STRESS RESPONSE PROTEIN NHAX"/>
    <property type="match status" value="1"/>
</dbReference>
<dbReference type="PANTHER" id="PTHR46268:SF15">
    <property type="entry name" value="UNIVERSAL STRESS PROTEIN HP_0031"/>
    <property type="match status" value="1"/>
</dbReference>
<dbReference type="InterPro" id="IPR006016">
    <property type="entry name" value="UspA"/>
</dbReference>
<comment type="similarity">
    <text evidence="1">Belongs to the universal stress protein A family.</text>
</comment>
<dbReference type="Pfam" id="PF00582">
    <property type="entry name" value="Usp"/>
    <property type="match status" value="1"/>
</dbReference>
<dbReference type="AlphaFoldDB" id="A0A317DZU7"/>
<dbReference type="EMBL" id="QGLE01000011">
    <property type="protein sequence ID" value="PWR19406.1"/>
    <property type="molecule type" value="Genomic_DNA"/>
</dbReference>
<dbReference type="CDD" id="cd00293">
    <property type="entry name" value="USP-like"/>
    <property type="match status" value="1"/>
</dbReference>
<name>A0A317DZU7_9PROT</name>
<dbReference type="PRINTS" id="PR01438">
    <property type="entry name" value="UNVRSLSTRESS"/>
</dbReference>
<organism evidence="3 4">
    <name type="scientific">Zavarzinia aquatilis</name>
    <dbReference type="NCBI Taxonomy" id="2211142"/>
    <lineage>
        <taxon>Bacteria</taxon>
        <taxon>Pseudomonadati</taxon>
        <taxon>Pseudomonadota</taxon>
        <taxon>Alphaproteobacteria</taxon>
        <taxon>Rhodospirillales</taxon>
        <taxon>Zavarziniaceae</taxon>
        <taxon>Zavarzinia</taxon>
    </lineage>
</organism>
<evidence type="ECO:0000259" key="2">
    <source>
        <dbReference type="Pfam" id="PF00582"/>
    </source>
</evidence>